<dbReference type="InterPro" id="IPR002711">
    <property type="entry name" value="HNH"/>
</dbReference>
<dbReference type="NCBIfam" id="NF008448">
    <property type="entry name" value="PRK11295.1"/>
    <property type="match status" value="1"/>
</dbReference>
<dbReference type="AlphaFoldDB" id="A0A1Y2K668"/>
<comment type="similarity">
    <text evidence="3">Belongs to the HNH nuclease family.</text>
</comment>
<dbReference type="GO" id="GO:0004519">
    <property type="term" value="F:endonuclease activity"/>
    <property type="evidence" value="ECO:0007669"/>
    <property type="project" value="UniProtKB-KW"/>
</dbReference>
<name>A0A1Y2K668_9PROT</name>
<evidence type="ECO:0000256" key="2">
    <source>
        <dbReference type="ARBA" id="ARBA00022801"/>
    </source>
</evidence>
<evidence type="ECO:0000313" key="7">
    <source>
        <dbReference type="EMBL" id="OSM05119.1"/>
    </source>
</evidence>
<dbReference type="Pfam" id="PF01844">
    <property type="entry name" value="HNH"/>
    <property type="match status" value="1"/>
</dbReference>
<dbReference type="GO" id="GO:0003676">
    <property type="term" value="F:nucleic acid binding"/>
    <property type="evidence" value="ECO:0007669"/>
    <property type="project" value="InterPro"/>
</dbReference>
<reference evidence="7 8" key="1">
    <citation type="journal article" date="2016" name="BMC Genomics">
        <title>Combined genomic and structural analyses of a cultured magnetotactic bacterium reveals its niche adaptation to a dynamic environment.</title>
        <authorList>
            <person name="Araujo A.C."/>
            <person name="Morillo V."/>
            <person name="Cypriano J."/>
            <person name="Teixeira L.C."/>
            <person name="Leao P."/>
            <person name="Lyra S."/>
            <person name="Almeida L.G."/>
            <person name="Bazylinski D.A."/>
            <person name="Vasconcellos A.T."/>
            <person name="Abreu F."/>
            <person name="Lins U."/>
        </authorList>
    </citation>
    <scope>NUCLEOTIDE SEQUENCE [LARGE SCALE GENOMIC DNA]</scope>
    <source>
        <strain evidence="7 8">IT-1</strain>
    </source>
</reference>
<evidence type="ECO:0000256" key="3">
    <source>
        <dbReference type="ARBA" id="ARBA00038412"/>
    </source>
</evidence>
<dbReference type="GO" id="GO:0016787">
    <property type="term" value="F:hydrolase activity"/>
    <property type="evidence" value="ECO:0007669"/>
    <property type="project" value="UniProtKB-KW"/>
</dbReference>
<dbReference type="PANTHER" id="PTHR41286">
    <property type="entry name" value="HNH NUCLEASE YAJD-RELATED"/>
    <property type="match status" value="1"/>
</dbReference>
<accession>A0A1Y2K668</accession>
<sequence>MALRSRQVKRKQPAKPQAESSARIDQVVNQALDAQSKRNAGYREQSLKIHPWVCGRCGRVFTRETLSELTVHHVDHNHDNNPTDGSNWENLCVYCHDREHEKMHDHAQRSAGGSVRDDQDQLVAYQDQSGAQEASDNPFAKLKGLIDGN</sequence>
<feature type="region of interest" description="Disordered" evidence="5">
    <location>
        <begin position="123"/>
        <end position="149"/>
    </location>
</feature>
<dbReference type="GO" id="GO:0005829">
    <property type="term" value="C:cytosol"/>
    <property type="evidence" value="ECO:0007669"/>
    <property type="project" value="TreeGrafter"/>
</dbReference>
<feature type="domain" description="HNH nuclease" evidence="6">
    <location>
        <begin position="41"/>
        <end position="97"/>
    </location>
</feature>
<proteinExistence type="inferred from homology"/>
<feature type="compositionally biased region" description="Basic residues" evidence="5">
    <location>
        <begin position="1"/>
        <end position="13"/>
    </location>
</feature>
<dbReference type="SMART" id="SM00507">
    <property type="entry name" value="HNHc"/>
    <property type="match status" value="1"/>
</dbReference>
<dbReference type="STRING" id="1434232.MAIT1_03270"/>
<dbReference type="EMBL" id="LVJN01000018">
    <property type="protein sequence ID" value="OSM05119.1"/>
    <property type="molecule type" value="Genomic_DNA"/>
</dbReference>
<dbReference type="RefSeq" id="WP_085441757.1">
    <property type="nucleotide sequence ID" value="NZ_LVJN01000018.1"/>
</dbReference>
<keyword evidence="8" id="KW-1185">Reference proteome</keyword>
<keyword evidence="2" id="KW-0378">Hydrolase</keyword>
<evidence type="ECO:0000256" key="4">
    <source>
        <dbReference type="ARBA" id="ARBA00040194"/>
    </source>
</evidence>
<evidence type="ECO:0000259" key="6">
    <source>
        <dbReference type="SMART" id="SM00507"/>
    </source>
</evidence>
<protein>
    <recommendedName>
        <fullName evidence="4">Putative HNH nuclease YajD</fullName>
    </recommendedName>
</protein>
<gene>
    <name evidence="7" type="ORF">MAIT1_03270</name>
</gene>
<keyword evidence="1" id="KW-0540">Nuclease</keyword>
<dbReference type="CDD" id="cd00085">
    <property type="entry name" value="HNHc"/>
    <property type="match status" value="1"/>
</dbReference>
<dbReference type="GO" id="GO:0008270">
    <property type="term" value="F:zinc ion binding"/>
    <property type="evidence" value="ECO:0007669"/>
    <property type="project" value="InterPro"/>
</dbReference>
<organism evidence="7 8">
    <name type="scientific">Magnetofaba australis IT-1</name>
    <dbReference type="NCBI Taxonomy" id="1434232"/>
    <lineage>
        <taxon>Bacteria</taxon>
        <taxon>Pseudomonadati</taxon>
        <taxon>Pseudomonadota</taxon>
        <taxon>Magnetococcia</taxon>
        <taxon>Magnetococcales</taxon>
        <taxon>Magnetococcaceae</taxon>
        <taxon>Magnetofaba</taxon>
    </lineage>
</organism>
<feature type="compositionally biased region" description="Polar residues" evidence="5">
    <location>
        <begin position="126"/>
        <end position="135"/>
    </location>
</feature>
<feature type="region of interest" description="Disordered" evidence="5">
    <location>
        <begin position="1"/>
        <end position="23"/>
    </location>
</feature>
<dbReference type="Proteomes" id="UP000194003">
    <property type="component" value="Unassembled WGS sequence"/>
</dbReference>
<comment type="caution">
    <text evidence="7">The sequence shown here is derived from an EMBL/GenBank/DDBJ whole genome shotgun (WGS) entry which is preliminary data.</text>
</comment>
<dbReference type="InterPro" id="IPR003615">
    <property type="entry name" value="HNH_nuc"/>
</dbReference>
<evidence type="ECO:0000256" key="1">
    <source>
        <dbReference type="ARBA" id="ARBA00022722"/>
    </source>
</evidence>
<dbReference type="PANTHER" id="PTHR41286:SF1">
    <property type="entry name" value="HNH NUCLEASE YAJD-RELATED"/>
    <property type="match status" value="1"/>
</dbReference>
<dbReference type="Gene3D" id="1.10.30.50">
    <property type="match status" value="1"/>
</dbReference>
<evidence type="ECO:0000313" key="8">
    <source>
        <dbReference type="Proteomes" id="UP000194003"/>
    </source>
</evidence>
<keyword evidence="7" id="KW-0255">Endonuclease</keyword>
<dbReference type="OrthoDB" id="9796565at2"/>
<evidence type="ECO:0000256" key="5">
    <source>
        <dbReference type="SAM" id="MobiDB-lite"/>
    </source>
</evidence>